<organism evidence="1">
    <name type="scientific">uncultured Caudovirales phage</name>
    <dbReference type="NCBI Taxonomy" id="2100421"/>
    <lineage>
        <taxon>Viruses</taxon>
        <taxon>Duplodnaviria</taxon>
        <taxon>Heunggongvirae</taxon>
        <taxon>Uroviricota</taxon>
        <taxon>Caudoviricetes</taxon>
        <taxon>Peduoviridae</taxon>
        <taxon>Maltschvirus</taxon>
        <taxon>Maltschvirus maltsch</taxon>
    </lineage>
</organism>
<name>A0A6J5RCR6_9CAUD</name>
<protein>
    <submittedName>
        <fullName evidence="1">Uncharacterized protein</fullName>
    </submittedName>
</protein>
<dbReference type="EMBL" id="LR797242">
    <property type="protein sequence ID" value="CAB4195280.1"/>
    <property type="molecule type" value="Genomic_DNA"/>
</dbReference>
<evidence type="ECO:0000313" key="1">
    <source>
        <dbReference type="EMBL" id="CAB4195280.1"/>
    </source>
</evidence>
<gene>
    <name evidence="1" type="ORF">UFOVP1295_2</name>
</gene>
<proteinExistence type="predicted"/>
<sequence length="92" mass="10087">MSNLIRHVILKDSMVVNIIEYETLQTGCPEGLEDVIALASDEGQIGWIYNNGTFTDPNPPVVREPLPERTPLQKLTAAGLTVDELKELLGIA</sequence>
<accession>A0A6J5RCR6</accession>
<reference evidence="1" key="1">
    <citation type="submission" date="2020-05" db="EMBL/GenBank/DDBJ databases">
        <authorList>
            <person name="Chiriac C."/>
            <person name="Salcher M."/>
            <person name="Ghai R."/>
            <person name="Kavagutti S V."/>
        </authorList>
    </citation>
    <scope>NUCLEOTIDE SEQUENCE</scope>
</reference>